<name>A0ABD3BJ90_9LAMI</name>
<dbReference type="InterPro" id="IPR036514">
    <property type="entry name" value="SGNH_hydro_sf"/>
</dbReference>
<dbReference type="CDD" id="cd01838">
    <property type="entry name" value="Isoamyl_acetate_hydrolase_like"/>
    <property type="match status" value="1"/>
</dbReference>
<evidence type="ECO:0000256" key="1">
    <source>
        <dbReference type="ARBA" id="ARBA00008668"/>
    </source>
</evidence>
<sequence>MVGPTRPQFVLFGSSIVQMCLKARGWGSILADLYDTKADIILRGYAGWNSRNALEVLNQIFPKDADIQPSLVIVYFGGNDAMQPHPSGLGPHVPLPEYIDNMTKIALHLKSLSDKTRVIFLTCPPVDEAMIRQYFGNMFEKQERTNEDCRVYAVALVELCKQLDIKFIDLWTVFQNREDWAAAYLRDGIHLSSGGCKIVVKEILKVLREAECEWKTSLYWVSMKAEFSEDSENYPVAPDAKTTINISGYISPWKMEWMDESEVEEAINSSKSLVSVPF</sequence>
<accession>A0ABD3BJ90</accession>
<dbReference type="Gene3D" id="3.40.50.1110">
    <property type="entry name" value="SGNH hydrolase"/>
    <property type="match status" value="1"/>
</dbReference>
<evidence type="ECO:0000313" key="4">
    <source>
        <dbReference type="EMBL" id="KAL3617513.1"/>
    </source>
</evidence>
<dbReference type="InterPro" id="IPR045136">
    <property type="entry name" value="Iah1-like"/>
</dbReference>
<comment type="caution">
    <text evidence="4">The sequence shown here is derived from an EMBL/GenBank/DDBJ whole genome shotgun (WGS) entry which is preliminary data.</text>
</comment>
<dbReference type="PANTHER" id="PTHR14209">
    <property type="entry name" value="ISOAMYL ACETATE-HYDROLYZING ESTERASE 1"/>
    <property type="match status" value="1"/>
</dbReference>
<evidence type="ECO:0000256" key="2">
    <source>
        <dbReference type="ARBA" id="ARBA00022801"/>
    </source>
</evidence>
<gene>
    <name evidence="4" type="ORF">CASFOL_037834</name>
</gene>
<proteinExistence type="inferred from homology"/>
<dbReference type="Pfam" id="PF13472">
    <property type="entry name" value="Lipase_GDSL_2"/>
    <property type="match status" value="1"/>
</dbReference>
<dbReference type="PANTHER" id="PTHR14209:SF10">
    <property type="entry name" value="SGNH HYDROLASE-TYPE ESTERASE DOMAIN-CONTAINING PROTEIN"/>
    <property type="match status" value="1"/>
</dbReference>
<evidence type="ECO:0000313" key="5">
    <source>
        <dbReference type="Proteomes" id="UP001632038"/>
    </source>
</evidence>
<dbReference type="InterPro" id="IPR013830">
    <property type="entry name" value="SGNH_hydro"/>
</dbReference>
<reference evidence="5" key="1">
    <citation type="journal article" date="2024" name="IScience">
        <title>Strigolactones Initiate the Formation of Haustorium-like Structures in Castilleja.</title>
        <authorList>
            <person name="Buerger M."/>
            <person name="Peterson D."/>
            <person name="Chory J."/>
        </authorList>
    </citation>
    <scope>NUCLEOTIDE SEQUENCE [LARGE SCALE GENOMIC DNA]</scope>
</reference>
<dbReference type="Proteomes" id="UP001632038">
    <property type="component" value="Unassembled WGS sequence"/>
</dbReference>
<organism evidence="4 5">
    <name type="scientific">Castilleja foliolosa</name>
    <dbReference type="NCBI Taxonomy" id="1961234"/>
    <lineage>
        <taxon>Eukaryota</taxon>
        <taxon>Viridiplantae</taxon>
        <taxon>Streptophyta</taxon>
        <taxon>Embryophyta</taxon>
        <taxon>Tracheophyta</taxon>
        <taxon>Spermatophyta</taxon>
        <taxon>Magnoliopsida</taxon>
        <taxon>eudicotyledons</taxon>
        <taxon>Gunneridae</taxon>
        <taxon>Pentapetalae</taxon>
        <taxon>asterids</taxon>
        <taxon>lamiids</taxon>
        <taxon>Lamiales</taxon>
        <taxon>Orobanchaceae</taxon>
        <taxon>Pedicularideae</taxon>
        <taxon>Castillejinae</taxon>
        <taxon>Castilleja</taxon>
    </lineage>
</organism>
<keyword evidence="2" id="KW-0378">Hydrolase</keyword>
<dbReference type="FunFam" id="3.40.50.1110:FF:000002">
    <property type="entry name" value="isoamyl acetate-hydrolyzing esterase 1 homolog"/>
    <property type="match status" value="1"/>
</dbReference>
<evidence type="ECO:0000259" key="3">
    <source>
        <dbReference type="Pfam" id="PF13472"/>
    </source>
</evidence>
<feature type="domain" description="SGNH hydrolase-type esterase" evidence="3">
    <location>
        <begin position="11"/>
        <end position="195"/>
    </location>
</feature>
<dbReference type="GO" id="GO:0016787">
    <property type="term" value="F:hydrolase activity"/>
    <property type="evidence" value="ECO:0007669"/>
    <property type="project" value="UniProtKB-KW"/>
</dbReference>
<dbReference type="SUPFAM" id="SSF52266">
    <property type="entry name" value="SGNH hydrolase"/>
    <property type="match status" value="1"/>
</dbReference>
<protein>
    <recommendedName>
        <fullName evidence="3">SGNH hydrolase-type esterase domain-containing protein</fullName>
    </recommendedName>
</protein>
<dbReference type="AlphaFoldDB" id="A0ABD3BJ90"/>
<keyword evidence="5" id="KW-1185">Reference proteome</keyword>
<comment type="similarity">
    <text evidence="1">Belongs to the 'GDSL' lipolytic enzyme family.</text>
</comment>
<dbReference type="EMBL" id="JAVIJP010000081">
    <property type="protein sequence ID" value="KAL3617513.1"/>
    <property type="molecule type" value="Genomic_DNA"/>
</dbReference>